<dbReference type="AlphaFoldDB" id="A0AAV3X5D6"/>
<accession>A0AAV3X5D6</accession>
<dbReference type="InterPro" id="IPR029060">
    <property type="entry name" value="PIN-like_dom_sf"/>
</dbReference>
<keyword evidence="4" id="KW-1185">Reference proteome</keyword>
<dbReference type="InterPro" id="IPR044153">
    <property type="entry name" value="PIN_Pae0151-like"/>
</dbReference>
<dbReference type="Proteomes" id="UP001050975">
    <property type="component" value="Unassembled WGS sequence"/>
</dbReference>
<reference evidence="3" key="1">
    <citation type="submission" date="2019-10" db="EMBL/GenBank/DDBJ databases">
        <title>Draft genome sequece of Microseira wollei NIES-4236.</title>
        <authorList>
            <person name="Yamaguchi H."/>
            <person name="Suzuki S."/>
            <person name="Kawachi M."/>
        </authorList>
    </citation>
    <scope>NUCLEOTIDE SEQUENCE</scope>
    <source>
        <strain evidence="3">NIES-4236</strain>
    </source>
</reference>
<name>A0AAV3X5D6_9CYAN</name>
<dbReference type="Gene3D" id="3.40.50.1010">
    <property type="entry name" value="5'-nuclease"/>
    <property type="match status" value="1"/>
</dbReference>
<proteinExistence type="predicted"/>
<sequence length="152" mass="16528">MTTPLRCVVDASVGIKQFIPDPLSSKVVDLFARLSSPETEIYVPDLFYIESANILWKYVRAGRYAVALAQGNLGSLKALPLRVVSTAELMEEAVNIGLNYGITAYDACYVALSQQVSAPLLTLDERLVSAVAAASYDVRSLNHFTMTPLPES</sequence>
<feature type="domain" description="PIN" evidence="2">
    <location>
        <begin position="8"/>
        <end position="128"/>
    </location>
</feature>
<dbReference type="Pfam" id="PF01850">
    <property type="entry name" value="PIN"/>
    <property type="match status" value="1"/>
</dbReference>
<evidence type="ECO:0000256" key="1">
    <source>
        <dbReference type="ARBA" id="ARBA00022842"/>
    </source>
</evidence>
<evidence type="ECO:0000313" key="4">
    <source>
        <dbReference type="Proteomes" id="UP001050975"/>
    </source>
</evidence>
<dbReference type="SUPFAM" id="SSF88723">
    <property type="entry name" value="PIN domain-like"/>
    <property type="match status" value="1"/>
</dbReference>
<organism evidence="3 4">
    <name type="scientific">Microseira wollei NIES-4236</name>
    <dbReference type="NCBI Taxonomy" id="2530354"/>
    <lineage>
        <taxon>Bacteria</taxon>
        <taxon>Bacillati</taxon>
        <taxon>Cyanobacteriota</taxon>
        <taxon>Cyanophyceae</taxon>
        <taxon>Oscillatoriophycideae</taxon>
        <taxon>Aerosakkonematales</taxon>
        <taxon>Aerosakkonemataceae</taxon>
        <taxon>Microseira</taxon>
    </lineage>
</organism>
<dbReference type="EMBL" id="BLAY01000005">
    <property type="protein sequence ID" value="GET35805.1"/>
    <property type="molecule type" value="Genomic_DNA"/>
</dbReference>
<dbReference type="PANTHER" id="PTHR35901:SF1">
    <property type="entry name" value="EXONUCLEASE VAPC9"/>
    <property type="match status" value="1"/>
</dbReference>
<protein>
    <recommendedName>
        <fullName evidence="2">PIN domain-containing protein</fullName>
    </recommendedName>
</protein>
<evidence type="ECO:0000313" key="3">
    <source>
        <dbReference type="EMBL" id="GET35805.1"/>
    </source>
</evidence>
<dbReference type="InterPro" id="IPR051619">
    <property type="entry name" value="TypeII_TA_RNase_PINc/VapC"/>
</dbReference>
<dbReference type="CDD" id="cd09873">
    <property type="entry name" value="PIN_Pae0151-like"/>
    <property type="match status" value="1"/>
</dbReference>
<evidence type="ECO:0000259" key="2">
    <source>
        <dbReference type="Pfam" id="PF01850"/>
    </source>
</evidence>
<dbReference type="InterPro" id="IPR002716">
    <property type="entry name" value="PIN_dom"/>
</dbReference>
<gene>
    <name evidence="3" type="ORF">MiSe_05510</name>
</gene>
<comment type="caution">
    <text evidence="3">The sequence shown here is derived from an EMBL/GenBank/DDBJ whole genome shotgun (WGS) entry which is preliminary data.</text>
</comment>
<dbReference type="PANTHER" id="PTHR35901">
    <property type="entry name" value="RIBONUCLEASE VAPC3"/>
    <property type="match status" value="1"/>
</dbReference>
<keyword evidence="1" id="KW-0460">Magnesium</keyword>
<dbReference type="RefSeq" id="WP_226574346.1">
    <property type="nucleotide sequence ID" value="NZ_BLAY01000005.1"/>
</dbReference>